<dbReference type="CDD" id="cd03784">
    <property type="entry name" value="GT1_Gtf-like"/>
    <property type="match status" value="1"/>
</dbReference>
<dbReference type="InterPro" id="IPR050271">
    <property type="entry name" value="UDP-glycosyltransferase"/>
</dbReference>
<dbReference type="Proteomes" id="UP000790347">
    <property type="component" value="Unassembled WGS sequence"/>
</dbReference>
<evidence type="ECO:0000256" key="2">
    <source>
        <dbReference type="ARBA" id="ARBA00022676"/>
    </source>
</evidence>
<proteinExistence type="inferred from homology"/>
<keyword evidence="3" id="KW-0808">Transferase</keyword>
<evidence type="ECO:0000313" key="5">
    <source>
        <dbReference type="EMBL" id="KAH9522163.1"/>
    </source>
</evidence>
<reference evidence="5" key="1">
    <citation type="submission" date="2013-05" db="EMBL/GenBank/DDBJ databases">
        <authorList>
            <person name="Yim A.K.Y."/>
            <person name="Chan T.F."/>
            <person name="Ji K.M."/>
            <person name="Liu X.Y."/>
            <person name="Zhou J.W."/>
            <person name="Li R.Q."/>
            <person name="Yang K.Y."/>
            <person name="Li J."/>
            <person name="Li M."/>
            <person name="Law P.T.W."/>
            <person name="Wu Y.L."/>
            <person name="Cai Z.L."/>
            <person name="Qin H."/>
            <person name="Bao Y."/>
            <person name="Leung R.K.K."/>
            <person name="Ng P.K.S."/>
            <person name="Zou J."/>
            <person name="Zhong X.J."/>
            <person name="Ran P.X."/>
            <person name="Zhong N.S."/>
            <person name="Liu Z.G."/>
            <person name="Tsui S.K.W."/>
        </authorList>
    </citation>
    <scope>NUCLEOTIDE SEQUENCE</scope>
    <source>
        <strain evidence="5">Derf</strain>
        <tissue evidence="5">Whole organism</tissue>
    </source>
</reference>
<dbReference type="SUPFAM" id="SSF53756">
    <property type="entry name" value="UDP-Glycosyltransferase/glycogen phosphorylase"/>
    <property type="match status" value="1"/>
</dbReference>
<protein>
    <recommendedName>
        <fullName evidence="7">UDP-glycosyltransferase</fullName>
    </recommendedName>
</protein>
<name>A0A922I6G8_DERFA</name>
<dbReference type="EMBL" id="SDOV01000007">
    <property type="protein sequence ID" value="KAH7639278.1"/>
    <property type="molecule type" value="Genomic_DNA"/>
</dbReference>
<reference evidence="4" key="3">
    <citation type="journal article" date="2021" name="World Allergy Organ. J.">
        <title>Chromosome-level assembly of Dermatophagoides farinae genome and transcriptome reveals two novel allergens Der f 37 and Der f 39.</title>
        <authorList>
            <person name="Chen J."/>
            <person name="Cai Z."/>
            <person name="Fan D."/>
            <person name="Hu J."/>
            <person name="Hou Y."/>
            <person name="He Y."/>
            <person name="Zhang Z."/>
            <person name="Zhao Z."/>
            <person name="Gao P."/>
            <person name="Hu W."/>
            <person name="Sun J."/>
            <person name="Li J."/>
            <person name="Ji K."/>
        </authorList>
    </citation>
    <scope>NUCLEOTIDE SEQUENCE</scope>
    <source>
        <strain evidence="4">JKM2019</strain>
    </source>
</reference>
<evidence type="ECO:0008006" key="7">
    <source>
        <dbReference type="Google" id="ProtNLM"/>
    </source>
</evidence>
<evidence type="ECO:0000256" key="3">
    <source>
        <dbReference type="ARBA" id="ARBA00022679"/>
    </source>
</evidence>
<accession>A0A922I6G8</accession>
<dbReference type="PANTHER" id="PTHR48043:SF145">
    <property type="entry name" value="FI06409P-RELATED"/>
    <property type="match status" value="1"/>
</dbReference>
<gene>
    <name evidence="5" type="ORF">DERF_005762</name>
    <name evidence="4" type="ORF">HUG17_3311</name>
</gene>
<keyword evidence="2" id="KW-0328">Glycosyltransferase</keyword>
<dbReference type="EMBL" id="ASGP02000002">
    <property type="protein sequence ID" value="KAH9522163.1"/>
    <property type="molecule type" value="Genomic_DNA"/>
</dbReference>
<evidence type="ECO:0000256" key="1">
    <source>
        <dbReference type="ARBA" id="ARBA00009995"/>
    </source>
</evidence>
<dbReference type="Gene3D" id="3.40.50.2000">
    <property type="entry name" value="Glycogen Phosphorylase B"/>
    <property type="match status" value="2"/>
</dbReference>
<comment type="caution">
    <text evidence="5">The sequence shown here is derived from an EMBL/GenBank/DDBJ whole genome shotgun (WGS) entry which is preliminary data.</text>
</comment>
<dbReference type="InterPro" id="IPR002213">
    <property type="entry name" value="UDP_glucos_trans"/>
</dbReference>
<dbReference type="AlphaFoldDB" id="A0A922I6G8"/>
<dbReference type="GO" id="GO:0008194">
    <property type="term" value="F:UDP-glycosyltransferase activity"/>
    <property type="evidence" value="ECO:0007669"/>
    <property type="project" value="InterPro"/>
</dbReference>
<dbReference type="Pfam" id="PF00201">
    <property type="entry name" value="UDPGT"/>
    <property type="match status" value="1"/>
</dbReference>
<dbReference type="PANTHER" id="PTHR48043">
    <property type="entry name" value="EG:EG0003.4 PROTEIN-RELATED"/>
    <property type="match status" value="1"/>
</dbReference>
<reference evidence="5" key="4">
    <citation type="journal article" date="2022" name="Res Sq">
        <title>Comparative Genomics Reveals Insights into the Divergent Evolution of Astigmatic Mites and Household Pest Adaptations.</title>
        <authorList>
            <person name="Xiong Q."/>
            <person name="Wan A.T.-Y."/>
            <person name="Liu X.-Y."/>
            <person name="Fung C.S.-H."/>
            <person name="Xiao X."/>
            <person name="Malainual N."/>
            <person name="Hou J."/>
            <person name="Wang L."/>
            <person name="Wang M."/>
            <person name="Yang K."/>
            <person name="Cui Y."/>
            <person name="Leung E."/>
            <person name="Nong W."/>
            <person name="Shin S.-K."/>
            <person name="Au S."/>
            <person name="Jeong K.Y."/>
            <person name="Chew F.T."/>
            <person name="Hui J."/>
            <person name="Leung T.F."/>
            <person name="Tungtrongchitr A."/>
            <person name="Zhong N."/>
            <person name="Liu Z."/>
            <person name="Tsui S."/>
        </authorList>
    </citation>
    <scope>NUCLEOTIDE SEQUENCE</scope>
    <source>
        <strain evidence="5">Derf</strain>
        <tissue evidence="5">Whole organism</tissue>
    </source>
</reference>
<comment type="similarity">
    <text evidence="1">Belongs to the UDP-glycosyltransferase family.</text>
</comment>
<reference evidence="4" key="2">
    <citation type="submission" date="2020-06" db="EMBL/GenBank/DDBJ databases">
        <authorList>
            <person name="Ji K."/>
            <person name="Li J."/>
        </authorList>
    </citation>
    <scope>NUCLEOTIDE SEQUENCE</scope>
    <source>
        <strain evidence="4">JKM2019</strain>
        <tissue evidence="4">Whole body</tissue>
    </source>
</reference>
<evidence type="ECO:0000313" key="4">
    <source>
        <dbReference type="EMBL" id="KAH7639278.1"/>
    </source>
</evidence>
<dbReference type="Proteomes" id="UP000828236">
    <property type="component" value="Unassembled WGS sequence"/>
</dbReference>
<evidence type="ECO:0000313" key="6">
    <source>
        <dbReference type="Proteomes" id="UP000790347"/>
    </source>
</evidence>
<keyword evidence="6" id="KW-1185">Reference proteome</keyword>
<organism evidence="5 6">
    <name type="scientific">Dermatophagoides farinae</name>
    <name type="common">American house dust mite</name>
    <dbReference type="NCBI Taxonomy" id="6954"/>
    <lineage>
        <taxon>Eukaryota</taxon>
        <taxon>Metazoa</taxon>
        <taxon>Ecdysozoa</taxon>
        <taxon>Arthropoda</taxon>
        <taxon>Chelicerata</taxon>
        <taxon>Arachnida</taxon>
        <taxon>Acari</taxon>
        <taxon>Acariformes</taxon>
        <taxon>Sarcoptiformes</taxon>
        <taxon>Astigmata</taxon>
        <taxon>Psoroptidia</taxon>
        <taxon>Analgoidea</taxon>
        <taxon>Pyroglyphidae</taxon>
        <taxon>Dermatophagoidinae</taxon>
        <taxon>Dermatophagoides</taxon>
    </lineage>
</organism>
<sequence length="449" mass="52391">MAKSSLRIVFYTTELVGPQNACIGFAQTLNDRGHDVSFFTTTESMPKYRKFGFKCLELKNDDDEKSAPDDMDSVSKFVKKLAKYGFLSDLTPLKKLRALGRFFEETFADASRKFNSQIKQYLQNEHFDLIIIDCEIFPSSLIAVNRPWIYLFCSHPIGLFQSDKLPPFISDFATNSDPKTWEIFREELERIFYSIVRNEQRKLFEEFGLPSTKSDDQFIMLSPYLNLYQYPKELDYDDVIDIDRNRFFGVDTFCHFEMDKDGQQFEIPFRDRMKSDDKLVYLSLGSMGSGSVELMKRLVRILAKTKHWYLVSKGKLHDQYELAANMWGDIYVPQTRILSIVDAAILHGGNNGFTEALYHGKPVLIMPMFYDQYHNGVRVVEKKIGLTLNPFRFEDHELVEAIDRLLSDDQFRNRAEKIAKNISERRSKEEACKKIEKIVEEFVDSKQTK</sequence>